<evidence type="ECO:0000313" key="2">
    <source>
        <dbReference type="Proteomes" id="UP001317629"/>
    </source>
</evidence>
<organism evidence="1 2">
    <name type="scientific">Methylocystis iwaonis</name>
    <dbReference type="NCBI Taxonomy" id="2885079"/>
    <lineage>
        <taxon>Bacteria</taxon>
        <taxon>Pseudomonadati</taxon>
        <taxon>Pseudomonadota</taxon>
        <taxon>Alphaproteobacteria</taxon>
        <taxon>Hyphomicrobiales</taxon>
        <taxon>Methylocystaceae</taxon>
        <taxon>Methylocystis</taxon>
    </lineage>
</organism>
<geneLocation type="plasmid" evidence="1 2">
    <name>pSS37A-Re-6</name>
</geneLocation>
<name>A0ABM8EFA1_9HYPH</name>
<keyword evidence="1" id="KW-0614">Plasmid</keyword>
<accession>A0ABM8EFA1</accession>
<evidence type="ECO:0008006" key="3">
    <source>
        <dbReference type="Google" id="ProtNLM"/>
    </source>
</evidence>
<protein>
    <recommendedName>
        <fullName evidence="3">Transposase</fullName>
    </recommendedName>
</protein>
<sequence>MREGVDGLASRRAAGRPPIKAMAALSVADEILSAPVADRPNWTLPRLSSEIERRTGVTISKSRLSVVLRKKGV</sequence>
<dbReference type="EMBL" id="AP027148">
    <property type="protein sequence ID" value="BDV36729.1"/>
    <property type="molecule type" value="Genomic_DNA"/>
</dbReference>
<reference evidence="1 2" key="1">
    <citation type="journal article" date="2023" name="Int. J. Syst. Evol. Microbiol.">
        <title>Methylocystis iwaonis sp. nov., a type II methane-oxidizing bacterium from surface soil of a rice paddy field in Japan, and emended description of the genus Methylocystis (ex Whittenbury et al. 1970) Bowman et al. 1993.</title>
        <authorList>
            <person name="Kaise H."/>
            <person name="Sawadogo J.B."/>
            <person name="Alam M.S."/>
            <person name="Ueno C."/>
            <person name="Dianou D."/>
            <person name="Shinjo R."/>
            <person name="Asakawa S."/>
        </authorList>
    </citation>
    <scope>NUCLEOTIDE SEQUENCE [LARGE SCALE GENOMIC DNA]</scope>
    <source>
        <strain evidence="1 2">SS37A-Re</strain>
    </source>
</reference>
<keyword evidence="2" id="KW-1185">Reference proteome</keyword>
<gene>
    <name evidence="1" type="ORF">SS37A_42590</name>
</gene>
<dbReference type="Proteomes" id="UP001317629">
    <property type="component" value="Plasmid pSS37A-Re-6"/>
</dbReference>
<evidence type="ECO:0000313" key="1">
    <source>
        <dbReference type="EMBL" id="BDV36729.1"/>
    </source>
</evidence>
<proteinExistence type="predicted"/>